<dbReference type="AlphaFoldDB" id="A0AAV3T085"/>
<evidence type="ECO:0000259" key="1">
    <source>
        <dbReference type="Pfam" id="PF00291"/>
    </source>
</evidence>
<dbReference type="GeneID" id="68573867"/>
<dbReference type="EMBL" id="BAAADU010000002">
    <property type="protein sequence ID" value="GAA0652460.1"/>
    <property type="molecule type" value="Genomic_DNA"/>
</dbReference>
<dbReference type="PANTHER" id="PTHR10314">
    <property type="entry name" value="CYSTATHIONINE BETA-SYNTHASE"/>
    <property type="match status" value="1"/>
</dbReference>
<dbReference type="InterPro" id="IPR001926">
    <property type="entry name" value="TrpB-like_PALP"/>
</dbReference>
<dbReference type="InterPro" id="IPR036052">
    <property type="entry name" value="TrpB-like_PALP_sf"/>
</dbReference>
<dbReference type="SUPFAM" id="SSF53686">
    <property type="entry name" value="Tryptophan synthase beta subunit-like PLP-dependent enzymes"/>
    <property type="match status" value="1"/>
</dbReference>
<proteinExistence type="predicted"/>
<keyword evidence="3" id="KW-1185">Reference proteome</keyword>
<name>A0AAV3T085_9EURY</name>
<accession>A0AAV3T085</accession>
<evidence type="ECO:0000313" key="3">
    <source>
        <dbReference type="Proteomes" id="UP001500194"/>
    </source>
</evidence>
<sequence>MRAESAVGDTPLVVLDLDVAPTVYGKVEWLNFHDQPYGGGSVKSRIAVSMLDAAEARGEIGDRTILEPSSGNTGLALTRVGVSRGYDVEIVSYEGTSRTKLDAIRDAGGTVHLAETYEGMLAKAERLLDSDDYYRPDQYANPANPRAHETGTGPELRAQTDGEVTHFVAGVGSGGTITGVGRALSPDGVEIIGYEPRKPYHAIDGLKYVRGSRFEKPEIYDESVLDDRLDVSTREAYAHAHRLRGRYADRTIDIRDTGRYDESVVRDRLRVDGDFLVGASAGGAVAAVHELDRRGRFASDDTVVVPLPDRGDRYRTLPPWGRFCHR</sequence>
<dbReference type="Gene3D" id="3.40.50.1100">
    <property type="match status" value="2"/>
</dbReference>
<organism evidence="2 3">
    <name type="scientific">Salarchaeum japonicum</name>
    <dbReference type="NCBI Taxonomy" id="555573"/>
    <lineage>
        <taxon>Archaea</taxon>
        <taxon>Methanobacteriati</taxon>
        <taxon>Methanobacteriota</taxon>
        <taxon>Stenosarchaea group</taxon>
        <taxon>Halobacteria</taxon>
        <taxon>Halobacteriales</taxon>
        <taxon>Halobacteriaceae</taxon>
    </lineage>
</organism>
<protein>
    <recommendedName>
        <fullName evidence="1">Tryptophan synthase beta chain-like PALP domain-containing protein</fullName>
    </recommendedName>
</protein>
<gene>
    <name evidence="2" type="ORF">GCM10009019_14560</name>
</gene>
<reference evidence="2 3" key="1">
    <citation type="journal article" date="2019" name="Int. J. Syst. Evol. Microbiol.">
        <title>The Global Catalogue of Microorganisms (GCM) 10K type strain sequencing project: providing services to taxonomists for standard genome sequencing and annotation.</title>
        <authorList>
            <consortium name="The Broad Institute Genomics Platform"/>
            <consortium name="The Broad Institute Genome Sequencing Center for Infectious Disease"/>
            <person name="Wu L."/>
            <person name="Ma J."/>
        </authorList>
    </citation>
    <scope>NUCLEOTIDE SEQUENCE [LARGE SCALE GENOMIC DNA]</scope>
    <source>
        <strain evidence="2 3">JCM 16327</strain>
    </source>
</reference>
<comment type="caution">
    <text evidence="2">The sequence shown here is derived from an EMBL/GenBank/DDBJ whole genome shotgun (WGS) entry which is preliminary data.</text>
</comment>
<evidence type="ECO:0000313" key="2">
    <source>
        <dbReference type="EMBL" id="GAA0652460.1"/>
    </source>
</evidence>
<dbReference type="Proteomes" id="UP001500194">
    <property type="component" value="Unassembled WGS sequence"/>
</dbReference>
<dbReference type="Pfam" id="PF00291">
    <property type="entry name" value="PALP"/>
    <property type="match status" value="1"/>
</dbReference>
<dbReference type="InterPro" id="IPR050214">
    <property type="entry name" value="Cys_Synth/Cystath_Beta-Synth"/>
</dbReference>
<feature type="domain" description="Tryptophan synthase beta chain-like PALP" evidence="1">
    <location>
        <begin position="5"/>
        <end position="309"/>
    </location>
</feature>
<dbReference type="RefSeq" id="WP_227260856.1">
    <property type="nucleotide sequence ID" value="NZ_BAAADU010000002.1"/>
</dbReference>